<feature type="chain" id="PRO_5045846453" evidence="4">
    <location>
        <begin position="25"/>
        <end position="1983"/>
    </location>
</feature>
<reference evidence="6 7" key="1">
    <citation type="submission" date="2024-03" db="EMBL/GenBank/DDBJ databases">
        <title>Human intestinal bacterial collection.</title>
        <authorList>
            <person name="Pauvert C."/>
            <person name="Hitch T.C.A."/>
            <person name="Clavel T."/>
        </authorList>
    </citation>
    <scope>NUCLEOTIDE SEQUENCE [LARGE SCALE GENOMIC DNA]</scope>
    <source>
        <strain evidence="6 7">CLA-AP-H34</strain>
    </source>
</reference>
<evidence type="ECO:0000256" key="3">
    <source>
        <dbReference type="SAM" id="MobiDB-lite"/>
    </source>
</evidence>
<dbReference type="Pfam" id="PF17829">
    <property type="entry name" value="GH115_C"/>
    <property type="match status" value="1"/>
</dbReference>
<dbReference type="EMBL" id="JBBMFT010000002">
    <property type="protein sequence ID" value="MEQ2456063.1"/>
    <property type="molecule type" value="Genomic_DNA"/>
</dbReference>
<dbReference type="InterPro" id="IPR008979">
    <property type="entry name" value="Galactose-bd-like_sf"/>
</dbReference>
<evidence type="ECO:0000313" key="6">
    <source>
        <dbReference type="EMBL" id="MEQ2456063.1"/>
    </source>
</evidence>
<evidence type="ECO:0000256" key="1">
    <source>
        <dbReference type="ARBA" id="ARBA00022801"/>
    </source>
</evidence>
<feature type="non-terminal residue" evidence="6">
    <location>
        <position position="1983"/>
    </location>
</feature>
<dbReference type="InterPro" id="IPR031924">
    <property type="entry name" value="GH115"/>
</dbReference>
<dbReference type="RefSeq" id="WP_349139631.1">
    <property type="nucleotide sequence ID" value="NZ_JBBMFT010000002.1"/>
</dbReference>
<sequence length="1983" mass="215371">MKRMLSLVLALILVLGLVPASAVAADMGAEGDIVLADASGAAPIYIDASGPAYDGLSLIAEAVAGDIEAVTGQTPAIVNEEPASGVMIVAGLVNEPLITDLGLSWEISASNDDFKSEQWERYQIQVKEDGGKTMVVVAGSDKLGTIYGLFHITQDLCGVSPWIWWADAKPAHQDTLSFTAAELETTSERPSVSFRGFFLNDENPVLDGFADSHFGGLNYMFYDHVFELMLRLKGNYLWPAMWSNNFNLDGMEGVTGEFAELEKDYHYKLGGVMYVDQHPEDPDESGIVDINALGGEKIDNGTGYLVEGEYPMYLANAVLADRYGIYVGASHHEPMARAGQEWGRFKGQYYNDPTDVIGDDVGVWNYLLNPTNISNFWSDSIARNGSFQNLLTIGMRGENDSALKGEDGHELSTEENTELLKQVLKEQDEILTKFGLEDTPQLIALYKEVENCWYGGSRNNPSAAGDYALRNDPEVTTLLGKDTNRIVMLCEDNNGYLRTLPELDEKDEFNWGMYYHFDYVGGPRTSMWVNTMPLQRTWDNMTMAYDYGVDDAWIVNVGDLKPMELPLSYFMDMAYDFDTYGSSNPNSADEYTLNWVKQQFAGAEGLSEEDYQAMAQLLTDYTDMNGQVKPETLQSSGDPSYSTVNYNEAQEHLAKANSIIDRANALLEKLPKGSELYDAFYELIYYPAVASANVNRVQIFQGLNQLYANRGSTLANAYADLVNAGLALDESLTAEYNTLGGDLNGKDKWYGMMWTTPDYIGKTPTGKDTKPHMNYQGWNAESAAKITPTYVEGTPGSTLMVDVPGTEDIFTDGTTAVLPDFENLFRQAYAVTLSNGGNEALEYTVTNDNDWIKIDGTLSGRFYTGTTLGVSIDWDKVTEDKTGTFTVTSGEQTVTVQVNAKVLDASQASDNAYFPSNGEVVIPSNGYAEKSEAVSGVQWSELEGYGKTGSTMKMLPTYSQDFAAGEGPWMDYKVYLPEGGDYRLTIYVGQSNNVSFDNGTHLNLGLSVDSGAVTTINALPSGYVAGDNGAAWGSSIMRAGRTVSYDLTLDAGEHTLRVYGMDQNLLLQKLVLTAGKANPKDSLIGPTQTYCKAMGEPQQQSLVAFTGYEQTMLLPGTIAATDCTNEDVTDEGVLHAKSGVSYTYPVKVTADGNFLFTLLGQSASNATATLTIGEQSVTFALTDSQSVVEGSKNLTLTAGDYTVTLTVSADADLTSFTGEIYDATEGRLVTLSGVGGDDANLNRAMDRKKSTSWQPTEENPSITLNLCETAYADHFTLTGDFSAVTSYKLEVSSDGAQWTTVYESDSKPVNGQTVYFQGTQAFAGSQWRFSFTGKVTALSEIELNTYMNWSLADADKTFTTGGLDPNRASSDPTKTADGNRIGHPKNKNGWIAEAGNLTITFDQNAHPMTGMYIVAMQESVDNSQDGVIPTDTLTSTKAPSAYNISYQKADGEWVNLGQISNGGSGGNKVLNYIEFADGESVYIQAVKIDISGWVRVMEIEPVDLRSYTIGGTADGWPEDNQPITPAVPDADDPSTLGYVNLAQMDGVTVELSGSYEGNGSDPDGKYGDRLIDGVLEDDNNSRVRWEGKLITEEDPASVIIDLGSEQEVSYVELVSQKNDGDGTPVNRDLESTLTPSAMTFSYWNGSEWVEIDSITDNHKAWVQCKLDQSIKTQKIKVDFPADAATSGYVRVFEVLVWGIEPMDESLTNYALTGTVSVSAGEGTSDGSVVTALNDDDVTYNNGKRWRTNVLPAWIEVELAETESIQRVDVFSQMPDSAKVDGKYPTPTGATETNLGLKDIELSYWNGSEWVKFATGDPDNVYVRQTFTLDTPVETNKIRIDVPDTAATADTWVRLIEVQVWGTEPTQPEPETYAVTYTLTNLTAEGAPAQVEEGQPLSVTLTAEEGYLLPETVTVTMAGETLTAGEGYTYDSETGSLSIAAVTGDVVITAAGEAEVLPPVVTGVTVSPATASVQVGTTQQFTAV</sequence>
<name>A0ABV1EN83_9FIRM</name>
<evidence type="ECO:0000313" key="7">
    <source>
        <dbReference type="Proteomes" id="UP001440599"/>
    </source>
</evidence>
<protein>
    <submittedName>
        <fullName evidence="6">Glycosyl hydrolase 115 family protein</fullName>
    </submittedName>
</protein>
<dbReference type="Gene3D" id="3.30.379.10">
    <property type="entry name" value="Chitobiase/beta-hexosaminidase domain 2-like"/>
    <property type="match status" value="1"/>
</dbReference>
<keyword evidence="2" id="KW-0326">Glycosidase</keyword>
<dbReference type="Gene3D" id="3.20.20.520">
    <property type="entry name" value="Glycosyl hydrolase family 115"/>
    <property type="match status" value="2"/>
</dbReference>
<feature type="signal peptide" evidence="4">
    <location>
        <begin position="1"/>
        <end position="24"/>
    </location>
</feature>
<dbReference type="SUPFAM" id="SSF55545">
    <property type="entry name" value="beta-N-acetylhexosaminidase-like domain"/>
    <property type="match status" value="1"/>
</dbReference>
<proteinExistence type="predicted"/>
<organism evidence="6 7">
    <name type="scientific">Flavonifractor hominis</name>
    <dbReference type="NCBI Taxonomy" id="3133178"/>
    <lineage>
        <taxon>Bacteria</taxon>
        <taxon>Bacillati</taxon>
        <taxon>Bacillota</taxon>
        <taxon>Clostridia</taxon>
        <taxon>Eubacteriales</taxon>
        <taxon>Oscillospiraceae</taxon>
        <taxon>Flavonifractor</taxon>
    </lineage>
</organism>
<dbReference type="Gene3D" id="1.20.58.2150">
    <property type="match status" value="1"/>
</dbReference>
<feature type="domain" description="F5/8 type C" evidence="5">
    <location>
        <begin position="1208"/>
        <end position="1311"/>
    </location>
</feature>
<dbReference type="PANTHER" id="PTHR37842:SF2">
    <property type="entry name" value="GYLCOSYL HYDROLASE 115 C-TERMINAL DOMAIN-CONTAINING PROTEIN"/>
    <property type="match status" value="1"/>
</dbReference>
<feature type="region of interest" description="Disordered" evidence="3">
    <location>
        <begin position="1360"/>
        <end position="1387"/>
    </location>
</feature>
<gene>
    <name evidence="6" type="ORF">WMO45_05965</name>
</gene>
<evidence type="ECO:0000256" key="4">
    <source>
        <dbReference type="SAM" id="SignalP"/>
    </source>
</evidence>
<dbReference type="InterPro" id="IPR041437">
    <property type="entry name" value="GH115_C"/>
</dbReference>
<dbReference type="GO" id="GO:0016787">
    <property type="term" value="F:hydrolase activity"/>
    <property type="evidence" value="ECO:0007669"/>
    <property type="project" value="UniProtKB-KW"/>
</dbReference>
<keyword evidence="7" id="KW-1185">Reference proteome</keyword>
<dbReference type="PROSITE" id="PS50022">
    <property type="entry name" value="FA58C_3"/>
    <property type="match status" value="2"/>
</dbReference>
<dbReference type="Proteomes" id="UP001440599">
    <property type="component" value="Unassembled WGS sequence"/>
</dbReference>
<dbReference type="Gene3D" id="2.60.120.260">
    <property type="entry name" value="Galactose-binding domain-like"/>
    <property type="match status" value="3"/>
</dbReference>
<accession>A0ABV1EN83</accession>
<dbReference type="InterPro" id="IPR029018">
    <property type="entry name" value="Hex-like_dom2"/>
</dbReference>
<dbReference type="PANTHER" id="PTHR37842">
    <property type="match status" value="1"/>
</dbReference>
<evidence type="ECO:0000256" key="2">
    <source>
        <dbReference type="ARBA" id="ARBA00023295"/>
    </source>
</evidence>
<dbReference type="Gene3D" id="2.60.120.1620">
    <property type="match status" value="1"/>
</dbReference>
<dbReference type="InterPro" id="IPR000421">
    <property type="entry name" value="FA58C"/>
</dbReference>
<dbReference type="Pfam" id="PF19190">
    <property type="entry name" value="BACON_2"/>
    <property type="match status" value="1"/>
</dbReference>
<dbReference type="Pfam" id="PF00754">
    <property type="entry name" value="F5_F8_type_C"/>
    <property type="match status" value="1"/>
</dbReference>
<dbReference type="InterPro" id="IPR042301">
    <property type="entry name" value="GH115_sf"/>
</dbReference>
<comment type="caution">
    <text evidence="6">The sequence shown here is derived from an EMBL/GenBank/DDBJ whole genome shotgun (WGS) entry which is preliminary data.</text>
</comment>
<keyword evidence="4" id="KW-0732">Signal</keyword>
<feature type="domain" description="F5/8 type C" evidence="5">
    <location>
        <begin position="1699"/>
        <end position="1862"/>
    </location>
</feature>
<evidence type="ECO:0000259" key="5">
    <source>
        <dbReference type="PROSITE" id="PS50022"/>
    </source>
</evidence>
<keyword evidence="1 6" id="KW-0378">Hydrolase</keyword>
<dbReference type="SUPFAM" id="SSF49785">
    <property type="entry name" value="Galactose-binding domain-like"/>
    <property type="match status" value="3"/>
</dbReference>
<dbReference type="InterPro" id="IPR024361">
    <property type="entry name" value="BACON"/>
</dbReference>
<dbReference type="Pfam" id="PF15979">
    <property type="entry name" value="Glyco_hydro_115"/>
    <property type="match status" value="2"/>
</dbReference>